<dbReference type="InterPro" id="IPR051312">
    <property type="entry name" value="Diverse_Substr_Oxidored"/>
</dbReference>
<gene>
    <name evidence="5" type="ORF">D2962_00205</name>
</gene>
<dbReference type="SUPFAM" id="SSF56176">
    <property type="entry name" value="FAD-binding/transporter-associated domain-like"/>
    <property type="match status" value="1"/>
</dbReference>
<dbReference type="InterPro" id="IPR005107">
    <property type="entry name" value="CO_DH_flav_C"/>
</dbReference>
<dbReference type="Gene3D" id="3.30.465.10">
    <property type="match status" value="1"/>
</dbReference>
<protein>
    <submittedName>
        <fullName evidence="5">Xanthine dehydrogenase family protein subunit M</fullName>
    </submittedName>
</protein>
<dbReference type="Proteomes" id="UP000280960">
    <property type="component" value="Chromosome"/>
</dbReference>
<organism evidence="5 6">
    <name type="scientific">Biomaibacter acetigenes</name>
    <dbReference type="NCBI Taxonomy" id="2316383"/>
    <lineage>
        <taxon>Bacteria</taxon>
        <taxon>Bacillati</taxon>
        <taxon>Bacillota</taxon>
        <taxon>Clostridia</taxon>
        <taxon>Thermosediminibacterales</taxon>
        <taxon>Tepidanaerobacteraceae</taxon>
        <taxon>Biomaibacter</taxon>
    </lineage>
</organism>
<dbReference type="RefSeq" id="WP_122013759.1">
    <property type="nucleotide sequence ID" value="NZ_CP033169.1"/>
</dbReference>
<dbReference type="GO" id="GO:0071949">
    <property type="term" value="F:FAD binding"/>
    <property type="evidence" value="ECO:0007669"/>
    <property type="project" value="InterPro"/>
</dbReference>
<keyword evidence="6" id="KW-1185">Reference proteome</keyword>
<evidence type="ECO:0000256" key="3">
    <source>
        <dbReference type="ARBA" id="ARBA00023002"/>
    </source>
</evidence>
<dbReference type="PROSITE" id="PS51387">
    <property type="entry name" value="FAD_PCMH"/>
    <property type="match status" value="1"/>
</dbReference>
<dbReference type="EMBL" id="CP033169">
    <property type="protein sequence ID" value="AYO29232.1"/>
    <property type="molecule type" value="Genomic_DNA"/>
</dbReference>
<proteinExistence type="predicted"/>
<evidence type="ECO:0000256" key="2">
    <source>
        <dbReference type="ARBA" id="ARBA00022827"/>
    </source>
</evidence>
<evidence type="ECO:0000259" key="4">
    <source>
        <dbReference type="PROSITE" id="PS51387"/>
    </source>
</evidence>
<dbReference type="Gene3D" id="3.30.390.50">
    <property type="entry name" value="CO dehydrogenase flavoprotein, C-terminal domain"/>
    <property type="match status" value="1"/>
</dbReference>
<dbReference type="Gene3D" id="3.30.43.10">
    <property type="entry name" value="Uridine Diphospho-n-acetylenolpyruvylglucosamine Reductase, domain 2"/>
    <property type="match status" value="1"/>
</dbReference>
<dbReference type="InterPro" id="IPR036683">
    <property type="entry name" value="CO_DH_flav_C_dom_sf"/>
</dbReference>
<evidence type="ECO:0000313" key="6">
    <source>
        <dbReference type="Proteomes" id="UP000280960"/>
    </source>
</evidence>
<dbReference type="Pfam" id="PF00941">
    <property type="entry name" value="FAD_binding_5"/>
    <property type="match status" value="1"/>
</dbReference>
<sequence>MKEFNYHRAKTLQEALCWLRDFKGDIKVLAGGTDLVVRLKEDMVKEHHILDISGIGELKGIYRDEGYIHVLPLTTHAEIVESPEVASFAPILRQACLSIGSPQIRNRGTLGGNVGNASPAGDSIAALYALEARVKIVSCRGERDIPVEDLFEGPKKTVLSPDEIISDIYMPEMKDDVRGIFKKLGQRDALAISVVNVAVKLKFGSGSKKILKAIIALGAVAPTVVRARKVESALMTVQIVDFLDAPDFTGRLMNICGTVREEVMPISDVRASMKYRRDISVNLLYEGMLELLTGAGR</sequence>
<dbReference type="InterPro" id="IPR002346">
    <property type="entry name" value="Mopterin_DH_FAD-bd"/>
</dbReference>
<keyword evidence="3" id="KW-0560">Oxidoreductase</keyword>
<evidence type="ECO:0000313" key="5">
    <source>
        <dbReference type="EMBL" id="AYO29232.1"/>
    </source>
</evidence>
<dbReference type="Pfam" id="PF03450">
    <property type="entry name" value="CO_deh_flav_C"/>
    <property type="match status" value="1"/>
</dbReference>
<dbReference type="InterPro" id="IPR016166">
    <property type="entry name" value="FAD-bd_PCMH"/>
</dbReference>
<keyword evidence="1" id="KW-0285">Flavoprotein</keyword>
<keyword evidence="2" id="KW-0274">FAD</keyword>
<dbReference type="SMART" id="SM01092">
    <property type="entry name" value="CO_deh_flav_C"/>
    <property type="match status" value="1"/>
</dbReference>
<name>A0A3G2R1B2_9FIRM</name>
<evidence type="ECO:0000256" key="1">
    <source>
        <dbReference type="ARBA" id="ARBA00022630"/>
    </source>
</evidence>
<dbReference type="SUPFAM" id="SSF55447">
    <property type="entry name" value="CO dehydrogenase flavoprotein C-terminal domain-like"/>
    <property type="match status" value="1"/>
</dbReference>
<dbReference type="GO" id="GO:0016491">
    <property type="term" value="F:oxidoreductase activity"/>
    <property type="evidence" value="ECO:0007669"/>
    <property type="project" value="UniProtKB-KW"/>
</dbReference>
<dbReference type="AlphaFoldDB" id="A0A3G2R1B2"/>
<reference evidence="5 6" key="1">
    <citation type="submission" date="2018-10" db="EMBL/GenBank/DDBJ databases">
        <authorList>
            <person name="Zhang X."/>
        </authorList>
    </citation>
    <scope>NUCLEOTIDE SEQUENCE [LARGE SCALE GENOMIC DNA]</scope>
    <source>
        <strain evidence="5 6">SK-G1</strain>
    </source>
</reference>
<dbReference type="InterPro" id="IPR016167">
    <property type="entry name" value="FAD-bd_PCMH_sub1"/>
</dbReference>
<accession>A0A3G2R1B2</accession>
<dbReference type="PANTHER" id="PTHR42659">
    <property type="entry name" value="XANTHINE DEHYDROGENASE SUBUNIT C-RELATED"/>
    <property type="match status" value="1"/>
</dbReference>
<feature type="domain" description="FAD-binding PCMH-type" evidence="4">
    <location>
        <begin position="1"/>
        <end position="175"/>
    </location>
</feature>
<dbReference type="InterPro" id="IPR036318">
    <property type="entry name" value="FAD-bd_PCMH-like_sf"/>
</dbReference>
<dbReference type="KEGG" id="bacg:D2962_00205"/>
<dbReference type="PANTHER" id="PTHR42659:SF2">
    <property type="entry name" value="XANTHINE DEHYDROGENASE SUBUNIT C-RELATED"/>
    <property type="match status" value="1"/>
</dbReference>
<dbReference type="InterPro" id="IPR016169">
    <property type="entry name" value="FAD-bd_PCMH_sub2"/>
</dbReference>